<sequence>MADRVVERAGVLVLVCDPDGAPVAGPQDALDLIGASYGATDVVALPVARLDPRFFTLSNGLAGEIMQKFVNYRVRLAVVGDVSAHVATSNALRDLIIESNRGKQIWFVDDLAALDARLT</sequence>
<name>A0A1H3KIM4_9ACTN</name>
<evidence type="ECO:0000313" key="3">
    <source>
        <dbReference type="Proteomes" id="UP000199632"/>
    </source>
</evidence>
<accession>A0A1H3KIM4</accession>
<dbReference type="RefSeq" id="WP_090786024.1">
    <property type="nucleotide sequence ID" value="NZ_BOND01000031.1"/>
</dbReference>
<dbReference type="InterPro" id="IPR025438">
    <property type="entry name" value="DUF4180"/>
</dbReference>
<dbReference type="Proteomes" id="UP000199632">
    <property type="component" value="Unassembled WGS sequence"/>
</dbReference>
<dbReference type="AlphaFoldDB" id="A0A1H3KIM4"/>
<keyword evidence="3" id="KW-1185">Reference proteome</keyword>
<proteinExistence type="predicted"/>
<feature type="domain" description="DUF4180" evidence="1">
    <location>
        <begin position="10"/>
        <end position="118"/>
    </location>
</feature>
<gene>
    <name evidence="2" type="ORF">SAMN05421684_0163</name>
</gene>
<dbReference type="EMBL" id="FNQB01000001">
    <property type="protein sequence ID" value="SDY51909.1"/>
    <property type="molecule type" value="Genomic_DNA"/>
</dbReference>
<reference evidence="3" key="1">
    <citation type="submission" date="2016-10" db="EMBL/GenBank/DDBJ databases">
        <authorList>
            <person name="Varghese N."/>
            <person name="Submissions S."/>
        </authorList>
    </citation>
    <scope>NUCLEOTIDE SEQUENCE [LARGE SCALE GENOMIC DNA]</scope>
    <source>
        <strain evidence="3">DSM 44718</strain>
    </source>
</reference>
<organism evidence="2 3">
    <name type="scientific">Asanoa ishikariensis</name>
    <dbReference type="NCBI Taxonomy" id="137265"/>
    <lineage>
        <taxon>Bacteria</taxon>
        <taxon>Bacillati</taxon>
        <taxon>Actinomycetota</taxon>
        <taxon>Actinomycetes</taxon>
        <taxon>Micromonosporales</taxon>
        <taxon>Micromonosporaceae</taxon>
        <taxon>Asanoa</taxon>
    </lineage>
</organism>
<dbReference type="OrthoDB" id="8595425at2"/>
<evidence type="ECO:0000259" key="1">
    <source>
        <dbReference type="Pfam" id="PF13788"/>
    </source>
</evidence>
<dbReference type="Pfam" id="PF13788">
    <property type="entry name" value="DUF4180"/>
    <property type="match status" value="1"/>
</dbReference>
<protein>
    <recommendedName>
        <fullName evidence="1">DUF4180 domain-containing protein</fullName>
    </recommendedName>
</protein>
<evidence type="ECO:0000313" key="2">
    <source>
        <dbReference type="EMBL" id="SDY51909.1"/>
    </source>
</evidence>